<evidence type="ECO:0000256" key="1">
    <source>
        <dbReference type="SAM" id="MobiDB-lite"/>
    </source>
</evidence>
<dbReference type="KEGG" id="knv:Pan216_21780"/>
<sequence>MGSWSEADRVLALRVEGPEGMMMDQGPRDEPRRKAMCVKDKPDASRKAIVFVCQKCGVKRKNKKGMCKPKKVK</sequence>
<accession>A0A518B2V2</accession>
<keyword evidence="3" id="KW-1185">Reference proteome</keyword>
<evidence type="ECO:0000313" key="2">
    <source>
        <dbReference type="EMBL" id="QDU61323.1"/>
    </source>
</evidence>
<dbReference type="EMBL" id="CP036279">
    <property type="protein sequence ID" value="QDU61323.1"/>
    <property type="molecule type" value="Genomic_DNA"/>
</dbReference>
<organism evidence="2 3">
    <name type="scientific">Kolteria novifilia</name>
    <dbReference type="NCBI Taxonomy" id="2527975"/>
    <lineage>
        <taxon>Bacteria</taxon>
        <taxon>Pseudomonadati</taxon>
        <taxon>Planctomycetota</taxon>
        <taxon>Planctomycetia</taxon>
        <taxon>Kolteriales</taxon>
        <taxon>Kolteriaceae</taxon>
        <taxon>Kolteria</taxon>
    </lineage>
</organism>
<feature type="region of interest" description="Disordered" evidence="1">
    <location>
        <begin position="16"/>
        <end position="40"/>
    </location>
</feature>
<dbReference type="AlphaFoldDB" id="A0A518B2V2"/>
<proteinExistence type="predicted"/>
<protein>
    <submittedName>
        <fullName evidence="2">Uncharacterized protein</fullName>
    </submittedName>
</protein>
<dbReference type="Proteomes" id="UP000317093">
    <property type="component" value="Chromosome"/>
</dbReference>
<reference evidence="2 3" key="1">
    <citation type="submission" date="2019-02" db="EMBL/GenBank/DDBJ databases">
        <title>Deep-cultivation of Planctomycetes and their phenomic and genomic characterization uncovers novel biology.</title>
        <authorList>
            <person name="Wiegand S."/>
            <person name="Jogler M."/>
            <person name="Boedeker C."/>
            <person name="Pinto D."/>
            <person name="Vollmers J."/>
            <person name="Rivas-Marin E."/>
            <person name="Kohn T."/>
            <person name="Peeters S.H."/>
            <person name="Heuer A."/>
            <person name="Rast P."/>
            <person name="Oberbeckmann S."/>
            <person name="Bunk B."/>
            <person name="Jeske O."/>
            <person name="Meyerdierks A."/>
            <person name="Storesund J.E."/>
            <person name="Kallscheuer N."/>
            <person name="Luecker S."/>
            <person name="Lage O.M."/>
            <person name="Pohl T."/>
            <person name="Merkel B.J."/>
            <person name="Hornburger P."/>
            <person name="Mueller R.-W."/>
            <person name="Bruemmer F."/>
            <person name="Labrenz M."/>
            <person name="Spormann A.M."/>
            <person name="Op den Camp H."/>
            <person name="Overmann J."/>
            <person name="Amann R."/>
            <person name="Jetten M.S.M."/>
            <person name="Mascher T."/>
            <person name="Medema M.H."/>
            <person name="Devos D.P."/>
            <person name="Kaster A.-K."/>
            <person name="Ovreas L."/>
            <person name="Rohde M."/>
            <person name="Galperin M.Y."/>
            <person name="Jogler C."/>
        </authorList>
    </citation>
    <scope>NUCLEOTIDE SEQUENCE [LARGE SCALE GENOMIC DNA]</scope>
    <source>
        <strain evidence="2 3">Pan216</strain>
    </source>
</reference>
<evidence type="ECO:0000313" key="3">
    <source>
        <dbReference type="Proteomes" id="UP000317093"/>
    </source>
</evidence>
<gene>
    <name evidence="2" type="ORF">Pan216_21780</name>
</gene>
<name>A0A518B2V2_9BACT</name>
<feature type="compositionally biased region" description="Basic and acidic residues" evidence="1">
    <location>
        <begin position="26"/>
        <end position="40"/>
    </location>
</feature>